<feature type="transmembrane region" description="Helical" evidence="9">
    <location>
        <begin position="168"/>
        <end position="188"/>
    </location>
</feature>
<evidence type="ECO:0000256" key="1">
    <source>
        <dbReference type="ARBA" id="ARBA00004651"/>
    </source>
</evidence>
<proteinExistence type="inferred from homology"/>
<evidence type="ECO:0000313" key="12">
    <source>
        <dbReference type="Proteomes" id="UP001597262"/>
    </source>
</evidence>
<evidence type="ECO:0000256" key="4">
    <source>
        <dbReference type="ARBA" id="ARBA00022692"/>
    </source>
</evidence>
<feature type="transmembrane region" description="Helical" evidence="9">
    <location>
        <begin position="363"/>
        <end position="385"/>
    </location>
</feature>
<dbReference type="InterPro" id="IPR044772">
    <property type="entry name" value="NO3_transporter"/>
</dbReference>
<keyword evidence="4 9" id="KW-0812">Transmembrane</keyword>
<dbReference type="CDD" id="cd17341">
    <property type="entry name" value="MFS_NRT2_like"/>
    <property type="match status" value="1"/>
</dbReference>
<feature type="transmembrane region" description="Helical" evidence="9">
    <location>
        <begin position="53"/>
        <end position="71"/>
    </location>
</feature>
<dbReference type="Gene3D" id="1.20.1250.20">
    <property type="entry name" value="MFS general substrate transporter like domains"/>
    <property type="match status" value="1"/>
</dbReference>
<dbReference type="PANTHER" id="PTHR23515">
    <property type="entry name" value="HIGH-AFFINITY NITRATE TRANSPORTER 2.3"/>
    <property type="match status" value="1"/>
</dbReference>
<evidence type="ECO:0000256" key="9">
    <source>
        <dbReference type="SAM" id="Phobius"/>
    </source>
</evidence>
<dbReference type="InterPro" id="IPR036259">
    <property type="entry name" value="MFS_trans_sf"/>
</dbReference>
<sequence length="426" mass="45701">MERSGFWKSGHKPSLLSAFMYFDVSFMIWVLIGPLSIIMMQDYPMTPSQKANLVALPILGGSILRLVLGVLADRIGPKRTGQFGMIITMIPLIWGWQFVDSLGELYGVALLLGVAGASFSAALPLASRWYPPQYQGLAMGIAGAGNSGTVFSTLFANRLAQHFGSWEMVFGLALIPICLVFVVFTLLAKDSPTQPEPMRLSNYATVLKQKDTWLFSLFYMVTFGGFVGMSNYLTIFFNTEYGLSAVKAADFTTLCVIAGSFFRPVGGWLADRIGGVRMLLALYAGVAVMMALISSLPPLYLVTILLFIAMMCLGMGNGSVFQLVPQRFQNEIGVITGIVGAAGGLGGYFLPNILGILKQTTGSYTPGFLILSGIALACIAMVAIVQGHWKKTFLSNVITSQQGLAPSSSSSSPSPHARLDNSPASS</sequence>
<feature type="compositionally biased region" description="Low complexity" evidence="8">
    <location>
        <begin position="406"/>
        <end position="415"/>
    </location>
</feature>
<keyword evidence="12" id="KW-1185">Reference proteome</keyword>
<evidence type="ECO:0000256" key="5">
    <source>
        <dbReference type="ARBA" id="ARBA00022989"/>
    </source>
</evidence>
<dbReference type="InterPro" id="IPR011701">
    <property type="entry name" value="MFS"/>
</dbReference>
<comment type="similarity">
    <text evidence="2">Belongs to the major facilitator superfamily. Nitrate/nitrite porter (TC 2.A.1.8) family.</text>
</comment>
<evidence type="ECO:0000256" key="3">
    <source>
        <dbReference type="ARBA" id="ARBA00022448"/>
    </source>
</evidence>
<feature type="transmembrane region" description="Helical" evidence="9">
    <location>
        <begin position="83"/>
        <end position="99"/>
    </location>
</feature>
<evidence type="ECO:0000313" key="11">
    <source>
        <dbReference type="EMBL" id="MFD1175483.1"/>
    </source>
</evidence>
<feature type="region of interest" description="Disordered" evidence="8">
    <location>
        <begin position="403"/>
        <end position="426"/>
    </location>
</feature>
<feature type="transmembrane region" description="Helical" evidence="9">
    <location>
        <begin position="105"/>
        <end position="125"/>
    </location>
</feature>
<gene>
    <name evidence="11" type="ORF">ACFQ3W_04100</name>
</gene>
<dbReference type="Pfam" id="PF07690">
    <property type="entry name" value="MFS_1"/>
    <property type="match status" value="1"/>
</dbReference>
<feature type="transmembrane region" description="Helical" evidence="9">
    <location>
        <begin position="332"/>
        <end position="351"/>
    </location>
</feature>
<name>A0ABW3RSM0_9BACL</name>
<feature type="domain" description="Major facilitator superfamily (MFS) profile" evidence="10">
    <location>
        <begin position="13"/>
        <end position="390"/>
    </location>
</feature>
<evidence type="ECO:0000259" key="10">
    <source>
        <dbReference type="PROSITE" id="PS50850"/>
    </source>
</evidence>
<reference evidence="12" key="1">
    <citation type="journal article" date="2019" name="Int. J. Syst. Evol. Microbiol.">
        <title>The Global Catalogue of Microorganisms (GCM) 10K type strain sequencing project: providing services to taxonomists for standard genome sequencing and annotation.</title>
        <authorList>
            <consortium name="The Broad Institute Genomics Platform"/>
            <consortium name="The Broad Institute Genome Sequencing Center for Infectious Disease"/>
            <person name="Wu L."/>
            <person name="Ma J."/>
        </authorList>
    </citation>
    <scope>NUCLEOTIDE SEQUENCE [LARGE SCALE GENOMIC DNA]</scope>
    <source>
        <strain evidence="12">CCUG 59189</strain>
    </source>
</reference>
<dbReference type="Proteomes" id="UP001597262">
    <property type="component" value="Unassembled WGS sequence"/>
</dbReference>
<keyword evidence="3" id="KW-0813">Transport</keyword>
<dbReference type="PROSITE" id="PS50850">
    <property type="entry name" value="MFS"/>
    <property type="match status" value="1"/>
</dbReference>
<comment type="caution">
    <text evidence="11">The sequence shown here is derived from an EMBL/GenBank/DDBJ whole genome shotgun (WGS) entry which is preliminary data.</text>
</comment>
<protein>
    <submittedName>
        <fullName evidence="11">Nitrate/nitrite transporter</fullName>
    </submittedName>
</protein>
<feature type="transmembrane region" description="Helical" evidence="9">
    <location>
        <begin position="21"/>
        <end position="41"/>
    </location>
</feature>
<feature type="transmembrane region" description="Helical" evidence="9">
    <location>
        <begin position="274"/>
        <end position="293"/>
    </location>
</feature>
<accession>A0ABW3RSM0</accession>
<evidence type="ECO:0000256" key="6">
    <source>
        <dbReference type="ARBA" id="ARBA00023063"/>
    </source>
</evidence>
<evidence type="ECO:0000256" key="8">
    <source>
        <dbReference type="SAM" id="MobiDB-lite"/>
    </source>
</evidence>
<keyword evidence="6" id="KW-0534">Nitrate assimilation</keyword>
<organism evidence="11 12">
    <name type="scientific">Paenibacillus puldeungensis</name>
    <dbReference type="NCBI Taxonomy" id="696536"/>
    <lineage>
        <taxon>Bacteria</taxon>
        <taxon>Bacillati</taxon>
        <taxon>Bacillota</taxon>
        <taxon>Bacilli</taxon>
        <taxon>Bacillales</taxon>
        <taxon>Paenibacillaceae</taxon>
        <taxon>Paenibacillus</taxon>
    </lineage>
</organism>
<feature type="transmembrane region" description="Helical" evidence="9">
    <location>
        <begin position="213"/>
        <end position="235"/>
    </location>
</feature>
<keyword evidence="5 9" id="KW-1133">Transmembrane helix</keyword>
<keyword evidence="7 9" id="KW-0472">Membrane</keyword>
<dbReference type="SUPFAM" id="SSF103473">
    <property type="entry name" value="MFS general substrate transporter"/>
    <property type="match status" value="1"/>
</dbReference>
<comment type="subcellular location">
    <subcellularLocation>
        <location evidence="1">Cell membrane</location>
        <topology evidence="1">Multi-pass membrane protein</topology>
    </subcellularLocation>
</comment>
<dbReference type="InterPro" id="IPR020846">
    <property type="entry name" value="MFS_dom"/>
</dbReference>
<evidence type="ECO:0000256" key="7">
    <source>
        <dbReference type="ARBA" id="ARBA00023136"/>
    </source>
</evidence>
<dbReference type="RefSeq" id="WP_379316883.1">
    <property type="nucleotide sequence ID" value="NZ_JBHTLM010000002.1"/>
</dbReference>
<feature type="transmembrane region" description="Helical" evidence="9">
    <location>
        <begin position="137"/>
        <end position="156"/>
    </location>
</feature>
<dbReference type="EMBL" id="JBHTLM010000002">
    <property type="protein sequence ID" value="MFD1175483.1"/>
    <property type="molecule type" value="Genomic_DNA"/>
</dbReference>
<feature type="transmembrane region" description="Helical" evidence="9">
    <location>
        <begin position="299"/>
        <end position="320"/>
    </location>
</feature>
<evidence type="ECO:0000256" key="2">
    <source>
        <dbReference type="ARBA" id="ARBA00008432"/>
    </source>
</evidence>